<dbReference type="InterPro" id="IPR038948">
    <property type="entry name" value="POLR1D-like"/>
</dbReference>
<dbReference type="Proteomes" id="UP001196413">
    <property type="component" value="Unassembled WGS sequence"/>
</dbReference>
<accession>A0AAD5M097</accession>
<feature type="compositionally biased region" description="Polar residues" evidence="1">
    <location>
        <begin position="27"/>
        <end position="41"/>
    </location>
</feature>
<evidence type="ECO:0000313" key="2">
    <source>
        <dbReference type="EMBL" id="KAJ1348233.1"/>
    </source>
</evidence>
<dbReference type="PANTHER" id="PTHR34769:SF1">
    <property type="entry name" value="RNA POLYMERASE I AND III SUBUNIT D"/>
    <property type="match status" value="1"/>
</dbReference>
<reference evidence="2" key="1">
    <citation type="submission" date="2021-06" db="EMBL/GenBank/DDBJ databases">
        <title>Parelaphostrongylus tenuis whole genome reference sequence.</title>
        <authorList>
            <person name="Garwood T.J."/>
            <person name="Larsen P.A."/>
            <person name="Fountain-Jones N.M."/>
            <person name="Garbe J.R."/>
            <person name="Macchietto M.G."/>
            <person name="Kania S.A."/>
            <person name="Gerhold R.W."/>
            <person name="Richards J.E."/>
            <person name="Wolf T.M."/>
        </authorList>
    </citation>
    <scope>NUCLEOTIDE SEQUENCE</scope>
    <source>
        <strain evidence="2">MNPRO001-30</strain>
        <tissue evidence="2">Meninges</tissue>
    </source>
</reference>
<gene>
    <name evidence="2" type="ORF">KIN20_003490</name>
</gene>
<feature type="compositionally biased region" description="Basic and acidic residues" evidence="1">
    <location>
        <begin position="42"/>
        <end position="60"/>
    </location>
</feature>
<comment type="caution">
    <text evidence="2">The sequence shown here is derived from an EMBL/GenBank/DDBJ whole genome shotgun (WGS) entry which is preliminary data.</text>
</comment>
<evidence type="ECO:0000313" key="3">
    <source>
        <dbReference type="Proteomes" id="UP001196413"/>
    </source>
</evidence>
<evidence type="ECO:0000256" key="1">
    <source>
        <dbReference type="SAM" id="MobiDB-lite"/>
    </source>
</evidence>
<name>A0AAD5M097_PARTN</name>
<protein>
    <submittedName>
        <fullName evidence="2">Uncharacterized protein</fullName>
    </submittedName>
</protein>
<proteinExistence type="predicted"/>
<feature type="region of interest" description="Disordered" evidence="1">
    <location>
        <begin position="1"/>
        <end position="60"/>
    </location>
</feature>
<dbReference type="AlphaFoldDB" id="A0AAD5M097"/>
<feature type="compositionally biased region" description="Basic residues" evidence="1">
    <location>
        <begin position="8"/>
        <end position="23"/>
    </location>
</feature>
<keyword evidence="3" id="KW-1185">Reference proteome</keyword>
<sequence>MSHDHAVTKHARMSSLLNRKRKVAVGMQSSVDPTPGPSSESTKVEELNEKERLKHDEEKKKAREALLREVHRAKQRAELVGPQGWLRPRSLNTNKQFLHRTLAATLTKTRSKGQKSSRDL</sequence>
<organism evidence="2 3">
    <name type="scientific">Parelaphostrongylus tenuis</name>
    <name type="common">Meningeal worm</name>
    <dbReference type="NCBI Taxonomy" id="148309"/>
    <lineage>
        <taxon>Eukaryota</taxon>
        <taxon>Metazoa</taxon>
        <taxon>Ecdysozoa</taxon>
        <taxon>Nematoda</taxon>
        <taxon>Chromadorea</taxon>
        <taxon>Rhabditida</taxon>
        <taxon>Rhabditina</taxon>
        <taxon>Rhabditomorpha</taxon>
        <taxon>Strongyloidea</taxon>
        <taxon>Metastrongylidae</taxon>
        <taxon>Parelaphostrongylus</taxon>
    </lineage>
</organism>
<dbReference type="EMBL" id="JAHQIW010000454">
    <property type="protein sequence ID" value="KAJ1348233.1"/>
    <property type="molecule type" value="Genomic_DNA"/>
</dbReference>
<dbReference type="PANTHER" id="PTHR34769">
    <property type="entry name" value="RCG42593, ISOFORM CRA_A"/>
    <property type="match status" value="1"/>
</dbReference>